<keyword evidence="1" id="KW-0812">Transmembrane</keyword>
<organism evidence="2 3">
    <name type="scientific">Enterococcus termitis</name>
    <dbReference type="NCBI Taxonomy" id="332950"/>
    <lineage>
        <taxon>Bacteria</taxon>
        <taxon>Bacillati</taxon>
        <taxon>Bacillota</taxon>
        <taxon>Bacilli</taxon>
        <taxon>Lactobacillales</taxon>
        <taxon>Enterococcaceae</taxon>
        <taxon>Enterococcus</taxon>
    </lineage>
</organism>
<keyword evidence="1" id="KW-0472">Membrane</keyword>
<feature type="transmembrane region" description="Helical" evidence="1">
    <location>
        <begin position="6"/>
        <end position="32"/>
    </location>
</feature>
<sequence>MAILDWFFIVSIAVIILLVLFFLVNGVVFIRFNSQLRTLKKKRPKNKKKRKQWMRRCKNIEKLRKKSIVRFLACMMFIALLGGGAFYSQYYQSTHLNQDDSTALLQGYVLVKELEVQFDKIPETDNSEKVGATIDDLSGRLASYGVRIASSRLGEEAQSSLNRLYQKMKEFGVNTTGQPFDSLKNAENYDSYKSDLNAMKNIQKKIFKQFNIQESSIK</sequence>
<accession>A0A1E5H125</accession>
<gene>
    <name evidence="2" type="ORF">BCR25_15640</name>
</gene>
<keyword evidence="1" id="KW-1133">Transmembrane helix</keyword>
<feature type="transmembrane region" description="Helical" evidence="1">
    <location>
        <begin position="68"/>
        <end position="87"/>
    </location>
</feature>
<comment type="caution">
    <text evidence="2">The sequence shown here is derived from an EMBL/GenBank/DDBJ whole genome shotgun (WGS) entry which is preliminary data.</text>
</comment>
<reference evidence="3" key="1">
    <citation type="submission" date="2016-09" db="EMBL/GenBank/DDBJ databases">
        <authorList>
            <person name="Gulvik C.A."/>
        </authorList>
    </citation>
    <scope>NUCLEOTIDE SEQUENCE [LARGE SCALE GENOMIC DNA]</scope>
    <source>
        <strain evidence="3">LMG 8895</strain>
    </source>
</reference>
<dbReference type="OrthoDB" id="2194212at2"/>
<keyword evidence="3" id="KW-1185">Reference proteome</keyword>
<protein>
    <submittedName>
        <fullName evidence="2">Uncharacterized protein</fullName>
    </submittedName>
</protein>
<dbReference type="Proteomes" id="UP000095094">
    <property type="component" value="Unassembled WGS sequence"/>
</dbReference>
<proteinExistence type="predicted"/>
<evidence type="ECO:0000313" key="2">
    <source>
        <dbReference type="EMBL" id="OEG18634.1"/>
    </source>
</evidence>
<dbReference type="AlphaFoldDB" id="A0A1E5H125"/>
<dbReference type="EMBL" id="MIJY01000005">
    <property type="protein sequence ID" value="OEG18634.1"/>
    <property type="molecule type" value="Genomic_DNA"/>
</dbReference>
<dbReference type="RefSeq" id="WP_069662483.1">
    <property type="nucleotide sequence ID" value="NZ_JBHUJJ010000002.1"/>
</dbReference>
<evidence type="ECO:0000256" key="1">
    <source>
        <dbReference type="SAM" id="Phobius"/>
    </source>
</evidence>
<name>A0A1E5H125_9ENTE</name>
<evidence type="ECO:0000313" key="3">
    <source>
        <dbReference type="Proteomes" id="UP000095094"/>
    </source>
</evidence>